<dbReference type="GO" id="GO:0015658">
    <property type="term" value="F:branched-chain amino acid transmembrane transporter activity"/>
    <property type="evidence" value="ECO:0007669"/>
    <property type="project" value="InterPro"/>
</dbReference>
<dbReference type="GO" id="GO:0005886">
    <property type="term" value="C:plasma membrane"/>
    <property type="evidence" value="ECO:0007669"/>
    <property type="project" value="UniProtKB-SubCell"/>
</dbReference>
<accession>A0A4R6DXE1</accession>
<keyword evidence="8" id="KW-1185">Reference proteome</keyword>
<organism evidence="7 8">
    <name type="scientific">Azoarcus indigens</name>
    <dbReference type="NCBI Taxonomy" id="29545"/>
    <lineage>
        <taxon>Bacteria</taxon>
        <taxon>Pseudomonadati</taxon>
        <taxon>Pseudomonadota</taxon>
        <taxon>Betaproteobacteria</taxon>
        <taxon>Rhodocyclales</taxon>
        <taxon>Zoogloeaceae</taxon>
        <taxon>Azoarcus</taxon>
    </lineage>
</organism>
<proteinExistence type="predicted"/>
<reference evidence="7 8" key="1">
    <citation type="submission" date="2019-03" db="EMBL/GenBank/DDBJ databases">
        <title>Genomic Encyclopedia of Type Strains, Phase IV (KMG-IV): sequencing the most valuable type-strain genomes for metagenomic binning, comparative biology and taxonomic classification.</title>
        <authorList>
            <person name="Goeker M."/>
        </authorList>
    </citation>
    <scope>NUCLEOTIDE SEQUENCE [LARGE SCALE GENOMIC DNA]</scope>
    <source>
        <strain evidence="7 8">DSM 12121</strain>
    </source>
</reference>
<feature type="transmembrane region" description="Helical" evidence="6">
    <location>
        <begin position="208"/>
        <end position="233"/>
    </location>
</feature>
<feature type="transmembrane region" description="Helical" evidence="6">
    <location>
        <begin position="119"/>
        <end position="142"/>
    </location>
</feature>
<feature type="transmembrane region" description="Helical" evidence="6">
    <location>
        <begin position="289"/>
        <end position="306"/>
    </location>
</feature>
<evidence type="ECO:0000256" key="1">
    <source>
        <dbReference type="ARBA" id="ARBA00004651"/>
    </source>
</evidence>
<dbReference type="InterPro" id="IPR043428">
    <property type="entry name" value="LivM-like"/>
</dbReference>
<comment type="caution">
    <text evidence="7">The sequence shown here is derived from an EMBL/GenBank/DDBJ whole genome shotgun (WGS) entry which is preliminary data.</text>
</comment>
<feature type="transmembrane region" description="Helical" evidence="6">
    <location>
        <begin position="37"/>
        <end position="58"/>
    </location>
</feature>
<evidence type="ECO:0000256" key="5">
    <source>
        <dbReference type="ARBA" id="ARBA00023136"/>
    </source>
</evidence>
<evidence type="ECO:0000256" key="2">
    <source>
        <dbReference type="ARBA" id="ARBA00022475"/>
    </source>
</evidence>
<evidence type="ECO:0000256" key="3">
    <source>
        <dbReference type="ARBA" id="ARBA00022692"/>
    </source>
</evidence>
<evidence type="ECO:0000256" key="6">
    <source>
        <dbReference type="SAM" id="Phobius"/>
    </source>
</evidence>
<dbReference type="OrthoDB" id="3460090at2"/>
<feature type="transmembrane region" description="Helical" evidence="6">
    <location>
        <begin position="253"/>
        <end position="277"/>
    </location>
</feature>
<gene>
    <name evidence="7" type="ORF">C7389_11050</name>
</gene>
<dbReference type="AlphaFoldDB" id="A0A4R6DXE1"/>
<feature type="transmembrane region" description="Helical" evidence="6">
    <location>
        <begin position="65"/>
        <end position="86"/>
    </location>
</feature>
<dbReference type="Pfam" id="PF02653">
    <property type="entry name" value="BPD_transp_2"/>
    <property type="match status" value="1"/>
</dbReference>
<feature type="transmembrane region" description="Helical" evidence="6">
    <location>
        <begin position="168"/>
        <end position="187"/>
    </location>
</feature>
<evidence type="ECO:0000256" key="4">
    <source>
        <dbReference type="ARBA" id="ARBA00022989"/>
    </source>
</evidence>
<keyword evidence="5 6" id="KW-0472">Membrane</keyword>
<dbReference type="EMBL" id="SNVV01000010">
    <property type="protein sequence ID" value="TDN49957.1"/>
    <property type="molecule type" value="Genomic_DNA"/>
</dbReference>
<sequence length="335" mass="35582">MSMTTKETNPMAVAGPALVLLGLAVFPAVAPHFGLDYYTGFVMRMLIVMLIATSLNYLMGYGGMVALGHAGFVGVGAYALVAMTEAGVTNAWALWGGAMLAAAVAALLIGAVSLRTKGVYFIMITLAFAQMLYYLAVSLRVYGGDDGYNLYSRPVLGFGLDAADDATLYWVVLAVCAACFLFFHRSVGSRFGQALVGIRDNESRMMALGYPVFLLKLQAFVIAAAVAGLGGALMVTQNSFISPSSMHWSQSAVLIVIVVLGGLGHRWGGVIGAAVWVSLEETLRMSTEYWHWPLGALLITIILFAPEGLGALFHRSPAGKGEGRGGIFYLLRRSA</sequence>
<keyword evidence="3 6" id="KW-0812">Transmembrane</keyword>
<feature type="transmembrane region" description="Helical" evidence="6">
    <location>
        <begin position="92"/>
        <end position="112"/>
    </location>
</feature>
<keyword evidence="4 6" id="KW-1133">Transmembrane helix</keyword>
<evidence type="ECO:0000313" key="8">
    <source>
        <dbReference type="Proteomes" id="UP000295129"/>
    </source>
</evidence>
<comment type="subcellular location">
    <subcellularLocation>
        <location evidence="1">Cell membrane</location>
        <topology evidence="1">Multi-pass membrane protein</topology>
    </subcellularLocation>
</comment>
<evidence type="ECO:0000313" key="7">
    <source>
        <dbReference type="EMBL" id="TDN49957.1"/>
    </source>
</evidence>
<dbReference type="CDD" id="cd06581">
    <property type="entry name" value="TM_PBP1_LivM_like"/>
    <property type="match status" value="1"/>
</dbReference>
<dbReference type="PANTHER" id="PTHR30482">
    <property type="entry name" value="HIGH-AFFINITY BRANCHED-CHAIN AMINO ACID TRANSPORT SYSTEM PERMEASE"/>
    <property type="match status" value="1"/>
</dbReference>
<dbReference type="PANTHER" id="PTHR30482:SF17">
    <property type="entry name" value="ABC TRANSPORTER ATP-BINDING PROTEIN"/>
    <property type="match status" value="1"/>
</dbReference>
<protein>
    <submittedName>
        <fullName evidence="7">Amino acid/amide ABC transporter membrane protein 2 (HAAT family)</fullName>
    </submittedName>
</protein>
<keyword evidence="2" id="KW-1003">Cell membrane</keyword>
<dbReference type="InterPro" id="IPR001851">
    <property type="entry name" value="ABC_transp_permease"/>
</dbReference>
<name>A0A4R6DXE1_9RHOO</name>
<dbReference type="Proteomes" id="UP000295129">
    <property type="component" value="Unassembled WGS sequence"/>
</dbReference>